<gene>
    <name evidence="9" type="ORF">ACFOX0_28340</name>
</gene>
<evidence type="ECO:0000256" key="1">
    <source>
        <dbReference type="ARBA" id="ARBA00004236"/>
    </source>
</evidence>
<evidence type="ECO:0000256" key="8">
    <source>
        <dbReference type="SAM" id="Phobius"/>
    </source>
</evidence>
<keyword evidence="6 8" id="KW-0472">Membrane</keyword>
<dbReference type="EMBL" id="JBHSBN010000029">
    <property type="protein sequence ID" value="MFC4109827.1"/>
    <property type="molecule type" value="Genomic_DNA"/>
</dbReference>
<dbReference type="RefSeq" id="WP_377551726.1">
    <property type="nucleotide sequence ID" value="NZ_JBHSBN010000029.1"/>
</dbReference>
<dbReference type="Proteomes" id="UP001595868">
    <property type="component" value="Unassembled WGS sequence"/>
</dbReference>
<organism evidence="9 10">
    <name type="scientific">Micromonospora zhanjiangensis</name>
    <dbReference type="NCBI Taxonomy" id="1522057"/>
    <lineage>
        <taxon>Bacteria</taxon>
        <taxon>Bacillati</taxon>
        <taxon>Actinomycetota</taxon>
        <taxon>Actinomycetes</taxon>
        <taxon>Micromonosporales</taxon>
        <taxon>Micromonosporaceae</taxon>
        <taxon>Micromonospora</taxon>
    </lineage>
</organism>
<keyword evidence="10" id="KW-1185">Reference proteome</keyword>
<dbReference type="Pfam" id="PF05423">
    <property type="entry name" value="Mycobact_memb"/>
    <property type="match status" value="1"/>
</dbReference>
<feature type="region of interest" description="Disordered" evidence="7">
    <location>
        <begin position="45"/>
        <end position="67"/>
    </location>
</feature>
<evidence type="ECO:0000256" key="2">
    <source>
        <dbReference type="ARBA" id="ARBA00007531"/>
    </source>
</evidence>
<dbReference type="InterPro" id="IPR038468">
    <property type="entry name" value="MmpS_C"/>
</dbReference>
<evidence type="ECO:0000256" key="5">
    <source>
        <dbReference type="ARBA" id="ARBA00022989"/>
    </source>
</evidence>
<dbReference type="Gene3D" id="2.60.40.2880">
    <property type="entry name" value="MmpS1-5, C-terminal soluble domain"/>
    <property type="match status" value="1"/>
</dbReference>
<name>A0ABV8KUU0_9ACTN</name>
<accession>A0ABV8KUU0</accession>
<dbReference type="InterPro" id="IPR008693">
    <property type="entry name" value="MmpS"/>
</dbReference>
<protein>
    <submittedName>
        <fullName evidence="9">MmpS family transport accessory protein</fullName>
    </submittedName>
</protein>
<feature type="transmembrane region" description="Helical" evidence="8">
    <location>
        <begin position="24"/>
        <end position="44"/>
    </location>
</feature>
<evidence type="ECO:0000256" key="7">
    <source>
        <dbReference type="SAM" id="MobiDB-lite"/>
    </source>
</evidence>
<comment type="caution">
    <text evidence="9">The sequence shown here is derived from an EMBL/GenBank/DDBJ whole genome shotgun (WGS) entry which is preliminary data.</text>
</comment>
<sequence length="160" mass="17352">MNDDSVIPAAAQPPKERRRAGRSVLVVLVSLALLTAAATTTYFARRTDRGPAPSAADREPTPAAPPRPVVLTYEVQGKGRAIITYTDPAQKSNVVLPDQPLPWRIELPRQVVDFAQVNARRTSSESAPWTSRIVVDGAEVCSQTLDLYINTGCQYLPPSS</sequence>
<proteinExistence type="inferred from homology"/>
<reference evidence="10" key="1">
    <citation type="journal article" date="2019" name="Int. J. Syst. Evol. Microbiol.">
        <title>The Global Catalogue of Microorganisms (GCM) 10K type strain sequencing project: providing services to taxonomists for standard genome sequencing and annotation.</title>
        <authorList>
            <consortium name="The Broad Institute Genomics Platform"/>
            <consortium name="The Broad Institute Genome Sequencing Center for Infectious Disease"/>
            <person name="Wu L."/>
            <person name="Ma J."/>
        </authorList>
    </citation>
    <scope>NUCLEOTIDE SEQUENCE [LARGE SCALE GENOMIC DNA]</scope>
    <source>
        <strain evidence="10">2902at01</strain>
    </source>
</reference>
<keyword evidence="5 8" id="KW-1133">Transmembrane helix</keyword>
<comment type="subcellular location">
    <subcellularLocation>
        <location evidence="1">Cell membrane</location>
    </subcellularLocation>
</comment>
<evidence type="ECO:0000313" key="10">
    <source>
        <dbReference type="Proteomes" id="UP001595868"/>
    </source>
</evidence>
<comment type="similarity">
    <text evidence="2">Belongs to the MmpS family.</text>
</comment>
<evidence type="ECO:0000256" key="4">
    <source>
        <dbReference type="ARBA" id="ARBA00022692"/>
    </source>
</evidence>
<keyword evidence="4 8" id="KW-0812">Transmembrane</keyword>
<keyword evidence="3" id="KW-1003">Cell membrane</keyword>
<evidence type="ECO:0000313" key="9">
    <source>
        <dbReference type="EMBL" id="MFC4109827.1"/>
    </source>
</evidence>
<evidence type="ECO:0000256" key="3">
    <source>
        <dbReference type="ARBA" id="ARBA00022475"/>
    </source>
</evidence>
<evidence type="ECO:0000256" key="6">
    <source>
        <dbReference type="ARBA" id="ARBA00023136"/>
    </source>
</evidence>